<organism evidence="1 2">
    <name type="scientific">Ktedonosporobacter rubrisoli</name>
    <dbReference type="NCBI Taxonomy" id="2509675"/>
    <lineage>
        <taxon>Bacteria</taxon>
        <taxon>Bacillati</taxon>
        <taxon>Chloroflexota</taxon>
        <taxon>Ktedonobacteria</taxon>
        <taxon>Ktedonobacterales</taxon>
        <taxon>Ktedonosporobacteraceae</taxon>
        <taxon>Ktedonosporobacter</taxon>
    </lineage>
</organism>
<accession>A0A4P6JY02</accession>
<dbReference type="KEGG" id="kbs:EPA93_32095"/>
<reference evidence="1 2" key="1">
    <citation type="submission" date="2019-01" db="EMBL/GenBank/DDBJ databases">
        <title>Ktedonosporobacter rubrisoli SCAWS-G2.</title>
        <authorList>
            <person name="Huang Y."/>
            <person name="Yan B."/>
        </authorList>
    </citation>
    <scope>NUCLEOTIDE SEQUENCE [LARGE SCALE GENOMIC DNA]</scope>
    <source>
        <strain evidence="1 2">SCAWS-G2</strain>
    </source>
</reference>
<dbReference type="Proteomes" id="UP000290365">
    <property type="component" value="Chromosome"/>
</dbReference>
<protein>
    <submittedName>
        <fullName evidence="1">Uncharacterized protein</fullName>
    </submittedName>
</protein>
<evidence type="ECO:0000313" key="2">
    <source>
        <dbReference type="Proteomes" id="UP000290365"/>
    </source>
</evidence>
<gene>
    <name evidence="1" type="ORF">EPA93_32095</name>
</gene>
<keyword evidence="2" id="KW-1185">Reference proteome</keyword>
<name>A0A4P6JY02_KTERU</name>
<evidence type="ECO:0000313" key="1">
    <source>
        <dbReference type="EMBL" id="QBD80365.1"/>
    </source>
</evidence>
<sequence length="127" mass="14105">MQQSSANQLITHQLSALPSERLRFAFCSHVHLIGLAAPLNTLSPQIQLFPDLLHRPQPQADIVSSHPKATEQGEAGSPIYQDGATTSLECLAEHIIRLARRTVAEYMLDYVVNVSRETLLWPCSPLH</sequence>
<dbReference type="RefSeq" id="WP_129891429.1">
    <property type="nucleotide sequence ID" value="NZ_CP035758.1"/>
</dbReference>
<dbReference type="AlphaFoldDB" id="A0A4P6JY02"/>
<proteinExistence type="predicted"/>
<dbReference type="EMBL" id="CP035758">
    <property type="protein sequence ID" value="QBD80365.1"/>
    <property type="molecule type" value="Genomic_DNA"/>
</dbReference>